<dbReference type="InterPro" id="IPR052021">
    <property type="entry name" value="Type-I_RS_S_subunit"/>
</dbReference>
<evidence type="ECO:0000256" key="4">
    <source>
        <dbReference type="SAM" id="Coils"/>
    </source>
</evidence>
<sequence length="430" mass="48283">MPNSWSVESLGSLTNKVGSGVTPKGGSDSYQSSGIPLIRSQNVLWGKLDLSDVAYIDDKQHNKMKGSFVYKNDVLLNITGASIGRVAVSDIDEANVNQHVCIIRSDDLHPGYLKSFLLSFQGQKQIEQCQAGGNRQGLNFEQIKSFKIPFPPLPEQQKIAKILSTWDKAISTTERLIKNSTQQKKALMQQLLTGKRCLLSTNSGFSVRDGFAKSKLGELPDDWNLSLIPKFYWFQEGPGVRKYQFTETGVKLLNGTNIQKSRVDLTTTKTHISEDEAYGGYKHFLADSGDLIIACSGISVDRFDEKIAFLEDEHLPLCMNTSTMRFKVKKGVKASLEFLRYFMMSPLFKNQIRRQITGSAQLNFGPSHVEKCYIALPSYEEQERIAAVLINADKEIDLLEQQLADLQQEKKALMQVLLTGKKRVKLEELE</sequence>
<protein>
    <submittedName>
        <fullName evidence="6">Type I restriction-modification system, specificity subunit S</fullName>
        <ecNumber evidence="6">3.1.21.3</ecNumber>
    </submittedName>
</protein>
<organism evidence="6 7">
    <name type="scientific">Psychrobacter aquaticus CMS 56</name>
    <dbReference type="NCBI Taxonomy" id="1354303"/>
    <lineage>
        <taxon>Bacteria</taxon>
        <taxon>Pseudomonadati</taxon>
        <taxon>Pseudomonadota</taxon>
        <taxon>Gammaproteobacteria</taxon>
        <taxon>Moraxellales</taxon>
        <taxon>Moraxellaceae</taxon>
        <taxon>Psychrobacter</taxon>
    </lineage>
</organism>
<dbReference type="Proteomes" id="UP000016761">
    <property type="component" value="Unassembled WGS sequence"/>
</dbReference>
<evidence type="ECO:0000313" key="7">
    <source>
        <dbReference type="Proteomes" id="UP000016761"/>
    </source>
</evidence>
<comment type="caution">
    <text evidence="6">The sequence shown here is derived from an EMBL/GenBank/DDBJ whole genome shotgun (WGS) entry which is preliminary data.</text>
</comment>
<dbReference type="PANTHER" id="PTHR30408">
    <property type="entry name" value="TYPE-1 RESTRICTION ENZYME ECOKI SPECIFICITY PROTEIN"/>
    <property type="match status" value="1"/>
</dbReference>
<dbReference type="Gene3D" id="3.90.220.20">
    <property type="entry name" value="DNA methylase specificity domains"/>
    <property type="match status" value="2"/>
</dbReference>
<keyword evidence="4" id="KW-0175">Coiled coil</keyword>
<dbReference type="REBASE" id="75533">
    <property type="entry name" value="S.Paq56ORF172P"/>
</dbReference>
<evidence type="ECO:0000256" key="3">
    <source>
        <dbReference type="ARBA" id="ARBA00023125"/>
    </source>
</evidence>
<evidence type="ECO:0000256" key="1">
    <source>
        <dbReference type="ARBA" id="ARBA00010923"/>
    </source>
</evidence>
<dbReference type="AlphaFoldDB" id="U4TE12"/>
<dbReference type="InterPro" id="IPR044946">
    <property type="entry name" value="Restrct_endonuc_typeI_TRD_sf"/>
</dbReference>
<feature type="domain" description="Type I restriction modification DNA specificity" evidence="5">
    <location>
        <begin position="283"/>
        <end position="407"/>
    </location>
</feature>
<proteinExistence type="inferred from homology"/>
<dbReference type="STRING" id="1354303.M917_0171"/>
<keyword evidence="3" id="KW-0238">DNA-binding</keyword>
<evidence type="ECO:0000313" key="6">
    <source>
        <dbReference type="EMBL" id="ERL56974.1"/>
    </source>
</evidence>
<dbReference type="InterPro" id="IPR000055">
    <property type="entry name" value="Restrct_endonuc_typeI_TRD"/>
</dbReference>
<dbReference type="EC" id="3.1.21.3" evidence="6"/>
<dbReference type="eggNOG" id="COG0732">
    <property type="taxonomic scope" value="Bacteria"/>
</dbReference>
<dbReference type="EMBL" id="AUSW01000006">
    <property type="protein sequence ID" value="ERL56974.1"/>
    <property type="molecule type" value="Genomic_DNA"/>
</dbReference>
<reference evidence="6 7" key="1">
    <citation type="journal article" date="2013" name="Genome Announc.">
        <title>Draft Genome Sequence of Psychrobacter aquaticus Strain CMS 56T, Isolated from a Cyanobacterial Mat Sample Collected from Water Bodies in the McMurdo Dry Valley Region of Antarctica.</title>
        <authorList>
            <person name="Reddy G.S."/>
            <person name="Ara S."/>
            <person name="Singh A."/>
            <person name="Kumar Pinnaka A."/>
            <person name="Shivaji S."/>
        </authorList>
    </citation>
    <scope>NUCLEOTIDE SEQUENCE [LARGE SCALE GENOMIC DNA]</scope>
    <source>
        <strain evidence="6 7">CMS 56</strain>
    </source>
</reference>
<evidence type="ECO:0000256" key="2">
    <source>
        <dbReference type="ARBA" id="ARBA00022747"/>
    </source>
</evidence>
<dbReference type="GO" id="GO:0009035">
    <property type="term" value="F:type I site-specific deoxyribonuclease activity"/>
    <property type="evidence" value="ECO:0007669"/>
    <property type="project" value="UniProtKB-EC"/>
</dbReference>
<dbReference type="GO" id="GO:0003677">
    <property type="term" value="F:DNA binding"/>
    <property type="evidence" value="ECO:0007669"/>
    <property type="project" value="UniProtKB-KW"/>
</dbReference>
<keyword evidence="6" id="KW-0378">Hydrolase</keyword>
<feature type="coiled-coil region" evidence="4">
    <location>
        <begin position="389"/>
        <end position="416"/>
    </location>
</feature>
<accession>U4TE12</accession>
<evidence type="ECO:0000259" key="5">
    <source>
        <dbReference type="Pfam" id="PF01420"/>
    </source>
</evidence>
<dbReference type="GO" id="GO:0009307">
    <property type="term" value="P:DNA restriction-modification system"/>
    <property type="evidence" value="ECO:0007669"/>
    <property type="project" value="UniProtKB-KW"/>
</dbReference>
<feature type="domain" description="Type I restriction modification DNA specificity" evidence="5">
    <location>
        <begin position="3"/>
        <end position="177"/>
    </location>
</feature>
<dbReference type="PANTHER" id="PTHR30408:SF12">
    <property type="entry name" value="TYPE I RESTRICTION ENZYME MJAVIII SPECIFICITY SUBUNIT"/>
    <property type="match status" value="1"/>
</dbReference>
<dbReference type="PATRIC" id="fig|1354303.4.peg.172"/>
<gene>
    <name evidence="6" type="ORF">M917_0171</name>
</gene>
<keyword evidence="2" id="KW-0680">Restriction system</keyword>
<keyword evidence="7" id="KW-1185">Reference proteome</keyword>
<dbReference type="Gene3D" id="1.10.287.1120">
    <property type="entry name" value="Bipartite methylase S protein"/>
    <property type="match status" value="1"/>
</dbReference>
<dbReference type="CDD" id="cd17256">
    <property type="entry name" value="RMtype1_S_EcoJA65PI-TRD1-CR1_like"/>
    <property type="match status" value="1"/>
</dbReference>
<name>U4TE12_9GAMM</name>
<comment type="similarity">
    <text evidence="1">Belongs to the type-I restriction system S methylase family.</text>
</comment>
<dbReference type="SUPFAM" id="SSF116734">
    <property type="entry name" value="DNA methylase specificity domain"/>
    <property type="match status" value="2"/>
</dbReference>
<dbReference type="Pfam" id="PF01420">
    <property type="entry name" value="Methylase_S"/>
    <property type="match status" value="2"/>
</dbReference>